<dbReference type="Pfam" id="PF03108">
    <property type="entry name" value="DBD_Tnp_Mut"/>
    <property type="match status" value="1"/>
</dbReference>
<reference evidence="2 3" key="1">
    <citation type="submission" date="2024-01" db="EMBL/GenBank/DDBJ databases">
        <title>The complete chloroplast genome sequence of Lithospermum erythrorhizon: insights into the phylogenetic relationship among Boraginaceae species and the maternal lineages of purple gromwells.</title>
        <authorList>
            <person name="Okada T."/>
            <person name="Watanabe K."/>
        </authorList>
    </citation>
    <scope>NUCLEOTIDE SEQUENCE [LARGE SCALE GENOMIC DNA]</scope>
</reference>
<comment type="caution">
    <text evidence="2">The sequence shown here is derived from an EMBL/GenBank/DDBJ whole genome shotgun (WGS) entry which is preliminary data.</text>
</comment>
<evidence type="ECO:0000313" key="3">
    <source>
        <dbReference type="Proteomes" id="UP001454036"/>
    </source>
</evidence>
<keyword evidence="3" id="KW-1185">Reference proteome</keyword>
<dbReference type="InterPro" id="IPR004332">
    <property type="entry name" value="Transposase_MuDR"/>
</dbReference>
<name>A0AAV3Q7K5_LITER</name>
<proteinExistence type="predicted"/>
<sequence length="186" mass="21431">MGSELLSNESLKSLADSTDEEAGVVQQRKDIRYVKFNENDMQDPNFFVGLVFTSKKQVREVVTWYSVLHHKPLWLAANDNTRFAIKCKFPCTFSVWISRYCKLSPTDWVVKSVVRAHSGCPDERIALCNSRFLSKAMEGKFRMILEMDFAAVQVFVDQMFNVKISRNCARRTKESASKKINGDDRK</sequence>
<protein>
    <recommendedName>
        <fullName evidence="1">Transposase MuDR plant domain-containing protein</fullName>
    </recommendedName>
</protein>
<dbReference type="Proteomes" id="UP001454036">
    <property type="component" value="Unassembled WGS sequence"/>
</dbReference>
<gene>
    <name evidence="2" type="ORF">LIER_38644</name>
</gene>
<dbReference type="EMBL" id="BAABME010019813">
    <property type="protein sequence ID" value="GAA0158418.1"/>
    <property type="molecule type" value="Genomic_DNA"/>
</dbReference>
<evidence type="ECO:0000313" key="2">
    <source>
        <dbReference type="EMBL" id="GAA0158418.1"/>
    </source>
</evidence>
<accession>A0AAV3Q7K5</accession>
<organism evidence="2 3">
    <name type="scientific">Lithospermum erythrorhizon</name>
    <name type="common">Purple gromwell</name>
    <name type="synonym">Lithospermum officinale var. erythrorhizon</name>
    <dbReference type="NCBI Taxonomy" id="34254"/>
    <lineage>
        <taxon>Eukaryota</taxon>
        <taxon>Viridiplantae</taxon>
        <taxon>Streptophyta</taxon>
        <taxon>Embryophyta</taxon>
        <taxon>Tracheophyta</taxon>
        <taxon>Spermatophyta</taxon>
        <taxon>Magnoliopsida</taxon>
        <taxon>eudicotyledons</taxon>
        <taxon>Gunneridae</taxon>
        <taxon>Pentapetalae</taxon>
        <taxon>asterids</taxon>
        <taxon>lamiids</taxon>
        <taxon>Boraginales</taxon>
        <taxon>Boraginaceae</taxon>
        <taxon>Boraginoideae</taxon>
        <taxon>Lithospermeae</taxon>
        <taxon>Lithospermum</taxon>
    </lineage>
</organism>
<dbReference type="AlphaFoldDB" id="A0AAV3Q7K5"/>
<evidence type="ECO:0000259" key="1">
    <source>
        <dbReference type="Pfam" id="PF03108"/>
    </source>
</evidence>
<feature type="domain" description="Transposase MuDR plant" evidence="1">
    <location>
        <begin position="47"/>
        <end position="99"/>
    </location>
</feature>